<evidence type="ECO:0000313" key="1">
    <source>
        <dbReference type="EMBL" id="VFJ99206.1"/>
    </source>
</evidence>
<accession>A0A450V3D1</accession>
<organism evidence="1">
    <name type="scientific">Candidatus Kentrum sp. LFY</name>
    <dbReference type="NCBI Taxonomy" id="2126342"/>
    <lineage>
        <taxon>Bacteria</taxon>
        <taxon>Pseudomonadati</taxon>
        <taxon>Pseudomonadota</taxon>
        <taxon>Gammaproteobacteria</taxon>
        <taxon>Candidatus Kentrum</taxon>
    </lineage>
</organism>
<gene>
    <name evidence="1" type="ORF">BECKLFY1418B_GA0070995_11387</name>
</gene>
<dbReference type="EMBL" id="CAADFF010000138">
    <property type="protein sequence ID" value="VFJ99206.1"/>
    <property type="molecule type" value="Genomic_DNA"/>
</dbReference>
<reference evidence="1" key="1">
    <citation type="submission" date="2019-02" db="EMBL/GenBank/DDBJ databases">
        <authorList>
            <person name="Gruber-Vodicka R. H."/>
            <person name="Seah K. B. B."/>
        </authorList>
    </citation>
    <scope>NUCLEOTIDE SEQUENCE</scope>
    <source>
        <strain evidence="1">BECK_M7</strain>
    </source>
</reference>
<protein>
    <submittedName>
        <fullName evidence="1">Uncharacterized protein</fullName>
    </submittedName>
</protein>
<dbReference type="AlphaFoldDB" id="A0A450V3D1"/>
<name>A0A450V3D1_9GAMM</name>
<sequence>MPGIGSVARAEWLSDLSLRVEYGAPGILRNSETLVEHAPIPSSAIHHPLYSIRRRRPSLYFSAVWAITSAGRRGAGGRLFQVSPSR</sequence>
<proteinExistence type="predicted"/>